<dbReference type="Gene3D" id="1.25.40.20">
    <property type="entry name" value="Ankyrin repeat-containing domain"/>
    <property type="match status" value="1"/>
</dbReference>
<reference evidence="1" key="1">
    <citation type="submission" date="2021-04" db="EMBL/GenBank/DDBJ databases">
        <title>Draft Genome Sequence of Pandoravirus japonicus, Isolated from the Sabaishi River of Niigata, Japan.</title>
        <authorList>
            <person name="Hosokawa N."/>
            <person name="Takahashi H."/>
            <person name="Aoki K."/>
            <person name="Takemura M."/>
        </authorList>
    </citation>
    <scope>NUCLEOTIDE SEQUENCE</scope>
</reference>
<accession>A0A811BSM3</accession>
<proteinExistence type="predicted"/>
<name>A0A811BSM3_9VIRU</name>
<evidence type="ECO:0000313" key="1">
    <source>
        <dbReference type="EMBL" id="BCU03525.1"/>
    </source>
</evidence>
<dbReference type="InterPro" id="IPR036770">
    <property type="entry name" value="Ankyrin_rpt-contain_sf"/>
</dbReference>
<dbReference type="PANTHER" id="PTHR46586:SF3">
    <property type="entry name" value="ANKYRIN REPEAT-CONTAINING PROTEIN"/>
    <property type="match status" value="1"/>
</dbReference>
<dbReference type="PANTHER" id="PTHR46586">
    <property type="entry name" value="ANKYRIN REPEAT-CONTAINING PROTEIN"/>
    <property type="match status" value="1"/>
</dbReference>
<organism evidence="1 2">
    <name type="scientific">Pandoravirus japonicus</name>
    <dbReference type="NCBI Taxonomy" id="2823154"/>
    <lineage>
        <taxon>Viruses</taxon>
        <taxon>Pandoravirus</taxon>
    </lineage>
</organism>
<dbReference type="InterPro" id="IPR052050">
    <property type="entry name" value="SecEffector_AnkRepeat"/>
</dbReference>
<sequence>MRQGKLAVVRRTGLDSLPVEMIDAVLSQLDDPCDAARCRMASRLFWTRQNRPQDRYPDSACPCSRHLRMPMPRSRYDNQAPYPGHGFHCYPRAISDALARGLDDEADWLWRRYLSALCTPWPLDPAQRRVFPYVHAIDYTIGRAWETAVERGGLGAVRWAHEALTSVRLYPKACDCHEAASSGRADVIRWMLDADLVGDTWSAACFAAKGGHLDLARMLLNVPRGAKRTRSFAGVWASAAAGGHLAAAAALLDEYGLGHERDSAHGRCDASCVETAASTGAIDALALLWNRHCGAEHAGAAVTAAAKTCRVDVLEWLISMGVEPDATEVASACSCRGHGPRRSQFDRWRRLRYGFAVSCDAIQCAFDHLDAETLAAMGARKMRPHLEGRCRCRCDVGWVRLLGDLFNQANNPNAPTAQNRKAITAMSRPESAVSRTVLIMARTHPLKCVVAGWLAVAVRAANRAVADVLLPHADVRAARDAAYEACEARDQHLFAQLAALCGGPRCLHISLADTHCADMAAFLMDADVVDAPSIYTLAGAVGQGRAPVVKTILARMSVDIGLLSSAHTAGLLHQPQRMLLDKAAEAGSAETIAVLMASNFGPFFDDADYHVAMETAAKRGRLDLILQLVDAMRAFGHQPDLRTVSRASVCARLVQQDDAVATASPLSTDEAAVMRSLVDGGRVRMADGYTVELGTCTRIARLIRRWPRLATPGVIARLLSTGVHAAWLERLCAAHPNLFRDDTIWPLIDAAALHGAPDIVGWICQRCVLAPSAVAEAALTAVGLCDVAVAQRLLVDGGGAAACDHGDLIAAADSAMYDPPTETSCDKNKWRVYRAEQQTLDERAAADRMDHVDTGRYKYQHTLLSEAKARAWVGAWARTCWRPAAAGIAPVGLCDSSLPTVPPTEKG</sequence>
<evidence type="ECO:0000313" key="2">
    <source>
        <dbReference type="Proteomes" id="UP001253637"/>
    </source>
</evidence>
<dbReference type="SUPFAM" id="SSF48403">
    <property type="entry name" value="Ankyrin repeat"/>
    <property type="match status" value="1"/>
</dbReference>
<dbReference type="EMBL" id="LC625835">
    <property type="protein sequence ID" value="BCU03525.1"/>
    <property type="molecule type" value="Genomic_DNA"/>
</dbReference>
<dbReference type="InterPro" id="IPR036047">
    <property type="entry name" value="F-box-like_dom_sf"/>
</dbReference>
<dbReference type="SUPFAM" id="SSF81383">
    <property type="entry name" value="F-box domain"/>
    <property type="match status" value="1"/>
</dbReference>
<protein>
    <submittedName>
        <fullName evidence="1">Ankyrin repeat incomplete domain containing protein</fullName>
    </submittedName>
</protein>
<dbReference type="Proteomes" id="UP001253637">
    <property type="component" value="Segment"/>
</dbReference>